<evidence type="ECO:0000313" key="4">
    <source>
        <dbReference type="EMBL" id="PRQ05530.1"/>
    </source>
</evidence>
<dbReference type="InterPro" id="IPR050680">
    <property type="entry name" value="YpeA/RimI_acetyltransf"/>
</dbReference>
<feature type="domain" description="N-acetyltransferase" evidence="3">
    <location>
        <begin position="2"/>
        <end position="158"/>
    </location>
</feature>
<dbReference type="EMBL" id="PVNL01000093">
    <property type="protein sequence ID" value="PRQ05530.1"/>
    <property type="molecule type" value="Genomic_DNA"/>
</dbReference>
<dbReference type="RefSeq" id="WP_106091506.1">
    <property type="nucleotide sequence ID" value="NZ_PVNL01000093.1"/>
</dbReference>
<name>A0A2S9YKA1_9BACT</name>
<reference evidence="4 5" key="1">
    <citation type="submission" date="2018-03" db="EMBL/GenBank/DDBJ databases">
        <title>Draft Genome Sequences of the Obligatory Marine Myxobacteria Enhygromyxa salina SWB007.</title>
        <authorList>
            <person name="Poehlein A."/>
            <person name="Moghaddam J.A."/>
            <person name="Harms H."/>
            <person name="Alanjari M."/>
            <person name="Koenig G.M."/>
            <person name="Daniel R."/>
            <person name="Schaeberle T.F."/>
        </authorList>
    </citation>
    <scope>NUCLEOTIDE SEQUENCE [LARGE SCALE GENOMIC DNA]</scope>
    <source>
        <strain evidence="4 5">SWB007</strain>
    </source>
</reference>
<accession>A0A2S9YKA1</accession>
<organism evidence="4 5">
    <name type="scientific">Enhygromyxa salina</name>
    <dbReference type="NCBI Taxonomy" id="215803"/>
    <lineage>
        <taxon>Bacteria</taxon>
        <taxon>Pseudomonadati</taxon>
        <taxon>Myxococcota</taxon>
        <taxon>Polyangia</taxon>
        <taxon>Nannocystales</taxon>
        <taxon>Nannocystaceae</taxon>
        <taxon>Enhygromyxa</taxon>
    </lineage>
</organism>
<dbReference type="PROSITE" id="PS51186">
    <property type="entry name" value="GNAT"/>
    <property type="match status" value="2"/>
</dbReference>
<keyword evidence="1 4" id="KW-0808">Transferase</keyword>
<dbReference type="InterPro" id="IPR016181">
    <property type="entry name" value="Acyl_CoA_acyltransferase"/>
</dbReference>
<dbReference type="GO" id="GO:0016747">
    <property type="term" value="F:acyltransferase activity, transferring groups other than amino-acyl groups"/>
    <property type="evidence" value="ECO:0007669"/>
    <property type="project" value="InterPro"/>
</dbReference>
<dbReference type="Proteomes" id="UP000238823">
    <property type="component" value="Unassembled WGS sequence"/>
</dbReference>
<evidence type="ECO:0000256" key="1">
    <source>
        <dbReference type="ARBA" id="ARBA00022679"/>
    </source>
</evidence>
<feature type="domain" description="N-acetyltransferase" evidence="3">
    <location>
        <begin position="155"/>
        <end position="278"/>
    </location>
</feature>
<comment type="caution">
    <text evidence="4">The sequence shown here is derived from an EMBL/GenBank/DDBJ whole genome shotgun (WGS) entry which is preliminary data.</text>
</comment>
<proteinExistence type="predicted"/>
<evidence type="ECO:0000259" key="3">
    <source>
        <dbReference type="PROSITE" id="PS51186"/>
    </source>
</evidence>
<dbReference type="AlphaFoldDB" id="A0A2S9YKA1"/>
<dbReference type="SUPFAM" id="SSF55729">
    <property type="entry name" value="Acyl-CoA N-acyltransferases (Nat)"/>
    <property type="match status" value="2"/>
</dbReference>
<dbReference type="InterPro" id="IPR000182">
    <property type="entry name" value="GNAT_dom"/>
</dbReference>
<evidence type="ECO:0000313" key="5">
    <source>
        <dbReference type="Proteomes" id="UP000238823"/>
    </source>
</evidence>
<dbReference type="Gene3D" id="3.40.630.30">
    <property type="match status" value="2"/>
</dbReference>
<sequence>MFELRSLSEADLEGIHAATLDAFAVYPIPMQPSLAALQLMLHRRGVVWPLSLGAFKGAELVGYTLSARSGRSAYDLMTGVRRAAQGGGLVGALFGALWPRLRAEGIERMTLEVIDTNDRAVRAYARLGFVRARRLICLKWPEPKVTVTRAVPAGLELVETATLDWPTWSAWWDFQPAWPGGIETVERSEPRVVLEARIGDQVRGVAIACGSDVLQIAIAPDQRRRGIASALLHELQRRSADPLRVLNVDARAIAALACLRHCGARPLIDQWEMIRELT</sequence>
<protein>
    <submittedName>
        <fullName evidence="4">Putative acetyltransferase</fullName>
    </submittedName>
</protein>
<dbReference type="PANTHER" id="PTHR43420">
    <property type="entry name" value="ACETYLTRANSFERASE"/>
    <property type="match status" value="1"/>
</dbReference>
<keyword evidence="2" id="KW-0012">Acyltransferase</keyword>
<evidence type="ECO:0000256" key="2">
    <source>
        <dbReference type="ARBA" id="ARBA00023315"/>
    </source>
</evidence>
<gene>
    <name evidence="4" type="ORF">ENSA7_45760</name>
</gene>
<dbReference type="Pfam" id="PF00583">
    <property type="entry name" value="Acetyltransf_1"/>
    <property type="match status" value="2"/>
</dbReference>
<dbReference type="OrthoDB" id="5514932at2"/>